<dbReference type="OrthoDB" id="9764638at2"/>
<feature type="domain" description="Thiolase C-terminal" evidence="7">
    <location>
        <begin position="279"/>
        <end position="400"/>
    </location>
</feature>
<accession>A0A0N7LW99</accession>
<dbReference type="RefSeq" id="WP_058245289.1">
    <property type="nucleotide sequence ID" value="NZ_CYSB01000035.1"/>
</dbReference>
<organism evidence="9 11">
    <name type="scientific">Thalassovita autumnalis</name>
    <dbReference type="NCBI Taxonomy" id="2072972"/>
    <lineage>
        <taxon>Bacteria</taxon>
        <taxon>Pseudomonadati</taxon>
        <taxon>Pseudomonadota</taxon>
        <taxon>Alphaproteobacteria</taxon>
        <taxon>Rhodobacterales</taxon>
        <taxon>Roseobacteraceae</taxon>
        <taxon>Thalassovita</taxon>
    </lineage>
</organism>
<sequence>MTAAYIYDAIRTPRSKGKAGGTLNEVKPVRLAAGLLEELQQRHDLDTAKVEDVMLGCVAPLMDQGSCIAKAAVMSAGWDEAVPGVQLDRFCGSGLEAVNMAAAKVGSGQQDLVVAGGLEAMSRVPIGSSGGPMFFDPDFVIDNNSAPQGIGADLIATLDGYSREDVDAFAVESQRRAAHARDSGWFDGSVVPVRDENGITIQKRDDFIKPGTDMQKLGALNPSFAQMGAYGFDDMALAKYPQVSEINHVHTPGNSSGIVDGAAAVMVGSERAGRDLGLTPRGRIVATTVIASDPVIMLAGPGPAAQKCLAKAGLTVADIDLWEINEAFASVAMRYMKDLGISHEITNVNGGAIAMGHPLGATGGMLVSTVLDELERRQAKRAMISLCIGGGMGISTLIERV</sequence>
<feature type="domain" description="Thiolase N-terminal" evidence="6">
    <location>
        <begin position="5"/>
        <end position="229"/>
    </location>
</feature>
<dbReference type="SUPFAM" id="SSF53901">
    <property type="entry name" value="Thiolase-like"/>
    <property type="match status" value="2"/>
</dbReference>
<dbReference type="PANTHER" id="PTHR43365:SF1">
    <property type="entry name" value="ACETYL-COA C-ACYLTRANSFERASE"/>
    <property type="match status" value="1"/>
</dbReference>
<keyword evidence="10" id="KW-1185">Reference proteome</keyword>
<evidence type="ECO:0000256" key="3">
    <source>
        <dbReference type="ARBA" id="ARBA00023315"/>
    </source>
</evidence>
<dbReference type="Pfam" id="PF02803">
    <property type="entry name" value="Thiolase_C"/>
    <property type="match status" value="1"/>
</dbReference>
<evidence type="ECO:0000256" key="1">
    <source>
        <dbReference type="ARBA" id="ARBA00010982"/>
    </source>
</evidence>
<evidence type="ECO:0000313" key="10">
    <source>
        <dbReference type="Proteomes" id="UP000051086"/>
    </source>
</evidence>
<dbReference type="InterPro" id="IPR002155">
    <property type="entry name" value="Thiolase"/>
</dbReference>
<dbReference type="InterPro" id="IPR020613">
    <property type="entry name" value="Thiolase_CS"/>
</dbReference>
<feature type="active site" description="Proton acceptor" evidence="4">
    <location>
        <position position="387"/>
    </location>
</feature>
<dbReference type="InterPro" id="IPR016039">
    <property type="entry name" value="Thiolase-like"/>
</dbReference>
<dbReference type="AlphaFoldDB" id="A0A0N7LW99"/>
<dbReference type="InterPro" id="IPR020610">
    <property type="entry name" value="Thiolase_AS"/>
</dbReference>
<keyword evidence="3 5" id="KW-0012">Acyltransferase</keyword>
<comment type="similarity">
    <text evidence="1 5">Belongs to the thiolase-like superfamily. Thiolase family.</text>
</comment>
<reference evidence="8 10" key="1">
    <citation type="submission" date="2015-09" db="EMBL/GenBank/DDBJ databases">
        <authorList>
            <person name="Rodrigo-Torres L."/>
            <person name="Arahal D.R."/>
        </authorList>
    </citation>
    <scope>NUCLEOTIDE SEQUENCE [LARGE SCALE GENOMIC DNA]</scope>
    <source>
        <strain evidence="8 10">CECT 5118</strain>
    </source>
</reference>
<gene>
    <name evidence="9" type="primary">fadA_4</name>
    <name evidence="8" type="synonym">fadA_2</name>
    <name evidence="8" type="ORF">TL5118_02647</name>
    <name evidence="9" type="ORF">TL5120_03985</name>
</gene>
<dbReference type="PIRSF" id="PIRSF000429">
    <property type="entry name" value="Ac-CoA_Ac_transf"/>
    <property type="match status" value="1"/>
</dbReference>
<dbReference type="GO" id="GO:0003988">
    <property type="term" value="F:acetyl-CoA C-acyltransferase activity"/>
    <property type="evidence" value="ECO:0007669"/>
    <property type="project" value="UniProtKB-ARBA"/>
</dbReference>
<evidence type="ECO:0000313" key="9">
    <source>
        <dbReference type="EMBL" id="CUH74167.1"/>
    </source>
</evidence>
<dbReference type="InterPro" id="IPR020617">
    <property type="entry name" value="Thiolase_C"/>
</dbReference>
<name>A0A0N7LW99_9RHOB</name>
<dbReference type="InterPro" id="IPR020616">
    <property type="entry name" value="Thiolase_N"/>
</dbReference>
<proteinExistence type="inferred from homology"/>
<dbReference type="NCBIfam" id="TIGR01930">
    <property type="entry name" value="AcCoA-C-Actrans"/>
    <property type="match status" value="1"/>
</dbReference>
<dbReference type="PROSITE" id="PS00737">
    <property type="entry name" value="THIOLASE_2"/>
    <property type="match status" value="1"/>
</dbReference>
<dbReference type="NCBIfam" id="NF006090">
    <property type="entry name" value="PRK08242.1"/>
    <property type="match status" value="1"/>
</dbReference>
<feature type="active site" description="Proton acceptor" evidence="4">
    <location>
        <position position="357"/>
    </location>
</feature>
<evidence type="ECO:0000313" key="11">
    <source>
        <dbReference type="Proteomes" id="UP000051887"/>
    </source>
</evidence>
<evidence type="ECO:0000313" key="8">
    <source>
        <dbReference type="EMBL" id="CUH68506.1"/>
    </source>
</evidence>
<dbReference type="CDD" id="cd00751">
    <property type="entry name" value="thiolase"/>
    <property type="match status" value="1"/>
</dbReference>
<reference evidence="9 11" key="2">
    <citation type="submission" date="2015-09" db="EMBL/GenBank/DDBJ databases">
        <authorList>
            <consortium name="Swine Surveillance"/>
        </authorList>
    </citation>
    <scope>NUCLEOTIDE SEQUENCE [LARGE SCALE GENOMIC DNA]</scope>
    <source>
        <strain evidence="9 11">5120</strain>
    </source>
</reference>
<dbReference type="EMBL" id="CYSB01000035">
    <property type="protein sequence ID" value="CUH68506.1"/>
    <property type="molecule type" value="Genomic_DNA"/>
</dbReference>
<dbReference type="Gene3D" id="3.40.47.10">
    <property type="match status" value="2"/>
</dbReference>
<dbReference type="Proteomes" id="UP000051887">
    <property type="component" value="Unassembled WGS sequence"/>
</dbReference>
<dbReference type="Proteomes" id="UP000051086">
    <property type="component" value="Unassembled WGS sequence"/>
</dbReference>
<protein>
    <submittedName>
        <fullName evidence="8 9">Acyltransferase</fullName>
        <ecNumber evidence="8 9">2.3.1.-</ecNumber>
    </submittedName>
</protein>
<keyword evidence="2 5" id="KW-0808">Transferase</keyword>
<evidence type="ECO:0000256" key="5">
    <source>
        <dbReference type="RuleBase" id="RU003557"/>
    </source>
</evidence>
<dbReference type="Pfam" id="PF00108">
    <property type="entry name" value="Thiolase_N"/>
    <property type="match status" value="1"/>
</dbReference>
<evidence type="ECO:0000259" key="7">
    <source>
        <dbReference type="Pfam" id="PF02803"/>
    </source>
</evidence>
<evidence type="ECO:0000256" key="2">
    <source>
        <dbReference type="ARBA" id="ARBA00022679"/>
    </source>
</evidence>
<dbReference type="EC" id="2.3.1.-" evidence="8 9"/>
<dbReference type="PANTHER" id="PTHR43365">
    <property type="entry name" value="BLR7806 PROTEIN"/>
    <property type="match status" value="1"/>
</dbReference>
<feature type="active site" description="Acyl-thioester intermediate" evidence="4">
    <location>
        <position position="91"/>
    </location>
</feature>
<dbReference type="EMBL" id="CYSC01000044">
    <property type="protein sequence ID" value="CUH74167.1"/>
    <property type="molecule type" value="Genomic_DNA"/>
</dbReference>
<evidence type="ECO:0000259" key="6">
    <source>
        <dbReference type="Pfam" id="PF00108"/>
    </source>
</evidence>
<dbReference type="PROSITE" id="PS00099">
    <property type="entry name" value="THIOLASE_3"/>
    <property type="match status" value="1"/>
</dbReference>
<evidence type="ECO:0000256" key="4">
    <source>
        <dbReference type="PIRSR" id="PIRSR000429-1"/>
    </source>
</evidence>